<evidence type="ECO:0000256" key="1">
    <source>
        <dbReference type="ARBA" id="ARBA00004651"/>
    </source>
</evidence>
<evidence type="ECO:0000256" key="4">
    <source>
        <dbReference type="ARBA" id="ARBA00022692"/>
    </source>
</evidence>
<evidence type="ECO:0000313" key="10">
    <source>
        <dbReference type="RefSeq" id="XP_030071285.1"/>
    </source>
</evidence>
<keyword evidence="5 7" id="KW-1133">Transmembrane helix</keyword>
<evidence type="ECO:0000256" key="7">
    <source>
        <dbReference type="RuleBase" id="RU910716"/>
    </source>
</evidence>
<feature type="transmembrane region" description="Helical" evidence="7">
    <location>
        <begin position="326"/>
        <end position="348"/>
    </location>
</feature>
<accession>A0A6P7YVW6</accession>
<dbReference type="InterPro" id="IPR050895">
    <property type="entry name" value="XK-related_scramblase"/>
</dbReference>
<gene>
    <name evidence="9 10" type="primary">XKR9</name>
</gene>
<comment type="subcellular location">
    <subcellularLocation>
        <location evidence="1">Cell membrane</location>
        <topology evidence="1">Multi-pass membrane protein</topology>
    </subcellularLocation>
    <subcellularLocation>
        <location evidence="7">Membrane</location>
        <topology evidence="7">Multi-pass membrane protein</topology>
    </subcellularLocation>
</comment>
<dbReference type="RefSeq" id="XP_030071277.1">
    <property type="nucleotide sequence ID" value="XM_030215417.1"/>
</dbReference>
<feature type="transmembrane region" description="Helical" evidence="7">
    <location>
        <begin position="266"/>
        <end position="283"/>
    </location>
</feature>
<keyword evidence="3" id="KW-1003">Cell membrane</keyword>
<dbReference type="OrthoDB" id="8190653at2759"/>
<comment type="similarity">
    <text evidence="2 7">Belongs to the XK family.</text>
</comment>
<dbReference type="InterPro" id="IPR018629">
    <property type="entry name" value="XK-rel"/>
</dbReference>
<dbReference type="Proteomes" id="UP000515156">
    <property type="component" value="Chromosome 1"/>
</dbReference>
<evidence type="ECO:0000256" key="6">
    <source>
        <dbReference type="ARBA" id="ARBA00023136"/>
    </source>
</evidence>
<dbReference type="RefSeq" id="XP_030071285.1">
    <property type="nucleotide sequence ID" value="XM_030215425.1"/>
</dbReference>
<feature type="transmembrane region" description="Helical" evidence="7">
    <location>
        <begin position="225"/>
        <end position="246"/>
    </location>
</feature>
<dbReference type="CTD" id="389668"/>
<dbReference type="AlphaFoldDB" id="A0A6P7YVW6"/>
<evidence type="ECO:0000313" key="9">
    <source>
        <dbReference type="RefSeq" id="XP_030071277.1"/>
    </source>
</evidence>
<reference evidence="9 10" key="1">
    <citation type="submission" date="2025-04" db="UniProtKB">
        <authorList>
            <consortium name="RefSeq"/>
        </authorList>
    </citation>
    <scope>IDENTIFICATION</scope>
</reference>
<evidence type="ECO:0000256" key="2">
    <source>
        <dbReference type="ARBA" id="ARBA00008789"/>
    </source>
</evidence>
<sequence>MMLFTKWNFVMLVIGIITYLIDFAADFCMAVKYFYDGHYIGGAITVAFMLLSTIIVQIFSYTWFKDDCENDKLEVLSWVLLAHIFQAGIFTRYWLALKYGYRAAVYQQSRATGSDDNAKDIQMSQQKVANDAVADLSMLRLFDSFLDSTPQLILQLYILMEHGKMNLFQNASIVILFCSISWSTVHYQMSLRNSLSDKLAIRVGCPMFMYLFYKLFTLTSWAMSVVLLGLVNAYCLLALLILLWILGTSWTWNQNTEFCHSKGMEYLYRVLVGVILVFTFFNIKGQRTKIPMLVYYLGRVFVTVSILCLCWYLKPLVTQQVYFPLVSISAVLGLGLGLICLIFYYGVFHPSMHCTVKRGVDATDGQTREKSSRIRNFVMP</sequence>
<feature type="transmembrane region" description="Helical" evidence="7">
    <location>
        <begin position="6"/>
        <end position="27"/>
    </location>
</feature>
<feature type="transmembrane region" description="Helical" evidence="7">
    <location>
        <begin position="199"/>
        <end position="218"/>
    </location>
</feature>
<feature type="transmembrane region" description="Helical" evidence="7">
    <location>
        <begin position="167"/>
        <end position="187"/>
    </location>
</feature>
<dbReference type="KEGG" id="muo:115478160"/>
<evidence type="ECO:0000313" key="8">
    <source>
        <dbReference type="Proteomes" id="UP000515156"/>
    </source>
</evidence>
<keyword evidence="6 7" id="KW-0472">Membrane</keyword>
<feature type="transmembrane region" description="Helical" evidence="7">
    <location>
        <begin position="295"/>
        <end position="314"/>
    </location>
</feature>
<evidence type="ECO:0000256" key="5">
    <source>
        <dbReference type="ARBA" id="ARBA00022989"/>
    </source>
</evidence>
<feature type="transmembrane region" description="Helical" evidence="7">
    <location>
        <begin position="39"/>
        <end position="63"/>
    </location>
</feature>
<dbReference type="GeneID" id="115478160"/>
<dbReference type="PANTHER" id="PTHR16024">
    <property type="entry name" value="XK-RELATED PROTEIN"/>
    <property type="match status" value="1"/>
</dbReference>
<keyword evidence="8" id="KW-1185">Reference proteome</keyword>
<dbReference type="GO" id="GO:0005886">
    <property type="term" value="C:plasma membrane"/>
    <property type="evidence" value="ECO:0007669"/>
    <property type="project" value="UniProtKB-SubCell"/>
</dbReference>
<organism evidence="8 9">
    <name type="scientific">Microcaecilia unicolor</name>
    <dbReference type="NCBI Taxonomy" id="1415580"/>
    <lineage>
        <taxon>Eukaryota</taxon>
        <taxon>Metazoa</taxon>
        <taxon>Chordata</taxon>
        <taxon>Craniata</taxon>
        <taxon>Vertebrata</taxon>
        <taxon>Euteleostomi</taxon>
        <taxon>Amphibia</taxon>
        <taxon>Gymnophiona</taxon>
        <taxon>Siphonopidae</taxon>
        <taxon>Microcaecilia</taxon>
    </lineage>
</organism>
<evidence type="ECO:0000256" key="3">
    <source>
        <dbReference type="ARBA" id="ARBA00022475"/>
    </source>
</evidence>
<protein>
    <recommendedName>
        <fullName evidence="7">XK-related protein</fullName>
    </recommendedName>
</protein>
<keyword evidence="4 7" id="KW-0812">Transmembrane</keyword>
<proteinExistence type="inferred from homology"/>
<feature type="transmembrane region" description="Helical" evidence="7">
    <location>
        <begin position="75"/>
        <end position="95"/>
    </location>
</feature>
<dbReference type="Pfam" id="PF09815">
    <property type="entry name" value="XK-related"/>
    <property type="match status" value="1"/>
</dbReference>
<dbReference type="PANTHER" id="PTHR16024:SF13">
    <property type="entry name" value="XK-RELATED PROTEIN 9"/>
    <property type="match status" value="1"/>
</dbReference>
<name>A0A6P7YVW6_9AMPH</name>